<accession>A0A6G0XDZ4</accession>
<dbReference type="EMBL" id="VJMJ01000075">
    <property type="protein sequence ID" value="KAF0738419.1"/>
    <property type="molecule type" value="Genomic_DNA"/>
</dbReference>
<evidence type="ECO:0000256" key="2">
    <source>
        <dbReference type="ARBA" id="ARBA00023157"/>
    </source>
</evidence>
<name>A0A6G0XDZ4_9STRA</name>
<dbReference type="Pfam" id="PF00089">
    <property type="entry name" value="Trypsin"/>
    <property type="match status" value="1"/>
</dbReference>
<dbReference type="Proteomes" id="UP000481153">
    <property type="component" value="Unassembled WGS sequence"/>
</dbReference>
<protein>
    <recommendedName>
        <fullName evidence="3">Peptidase S1 domain-containing protein</fullName>
    </recommendedName>
</protein>
<dbReference type="InterPro" id="IPR043504">
    <property type="entry name" value="Peptidase_S1_PA_chymotrypsin"/>
</dbReference>
<evidence type="ECO:0000313" key="5">
    <source>
        <dbReference type="Proteomes" id="UP000481153"/>
    </source>
</evidence>
<dbReference type="GO" id="GO:0004252">
    <property type="term" value="F:serine-type endopeptidase activity"/>
    <property type="evidence" value="ECO:0007669"/>
    <property type="project" value="InterPro"/>
</dbReference>
<reference evidence="4 5" key="1">
    <citation type="submission" date="2019-07" db="EMBL/GenBank/DDBJ databases">
        <title>Genomics analysis of Aphanomyces spp. identifies a new class of oomycete effector associated with host adaptation.</title>
        <authorList>
            <person name="Gaulin E."/>
        </authorList>
    </citation>
    <scope>NUCLEOTIDE SEQUENCE [LARGE SCALE GENOMIC DNA]</scope>
    <source>
        <strain evidence="4 5">ATCC 201684</strain>
    </source>
</reference>
<dbReference type="SUPFAM" id="SSF50494">
    <property type="entry name" value="Trypsin-like serine proteases"/>
    <property type="match status" value="1"/>
</dbReference>
<dbReference type="VEuPathDB" id="FungiDB:AeMF1_017737"/>
<keyword evidence="2" id="KW-1015">Disulfide bond</keyword>
<dbReference type="PANTHER" id="PTHR24276:SF91">
    <property type="entry name" value="AT26814P-RELATED"/>
    <property type="match status" value="1"/>
</dbReference>
<keyword evidence="5" id="KW-1185">Reference proteome</keyword>
<dbReference type="AlphaFoldDB" id="A0A6G0XDZ4"/>
<dbReference type="InterPro" id="IPR001254">
    <property type="entry name" value="Trypsin_dom"/>
</dbReference>
<comment type="caution">
    <text evidence="4">The sequence shown here is derived from an EMBL/GenBank/DDBJ whole genome shotgun (WGS) entry which is preliminary data.</text>
</comment>
<dbReference type="InterPro" id="IPR050430">
    <property type="entry name" value="Peptidase_S1"/>
</dbReference>
<evidence type="ECO:0000259" key="3">
    <source>
        <dbReference type="Pfam" id="PF00089"/>
    </source>
</evidence>
<sequence length="152" mass="17128">MKQSSRHLLERTSIHSPATLTFDTYEPGTNVVLRSFGRLDFDAYFADILREAKGTIAATADCNRMYRLYDFFKDDMMCVVGLAPCTGDIGGPLTVVNKEGQEAVVALHSWNVYRCNEQYGGFTRLSSSQDFLKPFVPDQDVCKRQVDRPTLT</sequence>
<dbReference type="PANTHER" id="PTHR24276">
    <property type="entry name" value="POLYSERASE-RELATED"/>
    <property type="match status" value="1"/>
</dbReference>
<proteinExistence type="predicted"/>
<dbReference type="GO" id="GO:0006508">
    <property type="term" value="P:proteolysis"/>
    <property type="evidence" value="ECO:0007669"/>
    <property type="project" value="InterPro"/>
</dbReference>
<dbReference type="Gene3D" id="2.40.10.10">
    <property type="entry name" value="Trypsin-like serine proteases"/>
    <property type="match status" value="1"/>
</dbReference>
<feature type="domain" description="Peptidase S1" evidence="3">
    <location>
        <begin position="22"/>
        <end position="131"/>
    </location>
</feature>
<keyword evidence="1" id="KW-0843">Virulence</keyword>
<organism evidence="4 5">
    <name type="scientific">Aphanomyces euteiches</name>
    <dbReference type="NCBI Taxonomy" id="100861"/>
    <lineage>
        <taxon>Eukaryota</taxon>
        <taxon>Sar</taxon>
        <taxon>Stramenopiles</taxon>
        <taxon>Oomycota</taxon>
        <taxon>Saprolegniomycetes</taxon>
        <taxon>Saprolegniales</taxon>
        <taxon>Verrucalvaceae</taxon>
        <taxon>Aphanomyces</taxon>
    </lineage>
</organism>
<dbReference type="InterPro" id="IPR009003">
    <property type="entry name" value="Peptidase_S1_PA"/>
</dbReference>
<evidence type="ECO:0000313" key="4">
    <source>
        <dbReference type="EMBL" id="KAF0738419.1"/>
    </source>
</evidence>
<gene>
    <name evidence="4" type="ORF">Ae201684_005771</name>
</gene>
<evidence type="ECO:0000256" key="1">
    <source>
        <dbReference type="ARBA" id="ARBA00023026"/>
    </source>
</evidence>